<protein>
    <recommendedName>
        <fullName evidence="3">Small acidic protein-like domain-containing protein</fullName>
    </recommendedName>
</protein>
<keyword evidence="5" id="KW-1185">Reference proteome</keyword>
<evidence type="ECO:0000313" key="5">
    <source>
        <dbReference type="Proteomes" id="UP000266272"/>
    </source>
</evidence>
<feature type="compositionally biased region" description="Basic and acidic residues" evidence="2">
    <location>
        <begin position="89"/>
        <end position="99"/>
    </location>
</feature>
<evidence type="ECO:0000259" key="3">
    <source>
        <dbReference type="Pfam" id="PF15477"/>
    </source>
</evidence>
<keyword evidence="1" id="KW-0175">Coiled coil</keyword>
<feature type="coiled-coil region" evidence="1">
    <location>
        <begin position="118"/>
        <end position="149"/>
    </location>
</feature>
<feature type="compositionally biased region" description="Basic and acidic residues" evidence="2">
    <location>
        <begin position="269"/>
        <end position="278"/>
    </location>
</feature>
<gene>
    <name evidence="4" type="ORF">TARUN_1310</name>
</gene>
<name>A0A395NY02_TRIAR</name>
<accession>A0A395NY02</accession>
<comment type="caution">
    <text evidence="4">The sequence shown here is derived from an EMBL/GenBank/DDBJ whole genome shotgun (WGS) entry which is preliminary data.</text>
</comment>
<dbReference type="STRING" id="490622.A0A395NY02"/>
<evidence type="ECO:0000313" key="4">
    <source>
        <dbReference type="EMBL" id="RFU80893.1"/>
    </source>
</evidence>
<feature type="compositionally biased region" description="Basic and acidic residues" evidence="2">
    <location>
        <begin position="189"/>
        <end position="215"/>
    </location>
</feature>
<dbReference type="AlphaFoldDB" id="A0A395NY02"/>
<sequence>MGSSATNAKADAPTDVGQGKILSDRRILSIYSHFIVYGVQVFLSLHPSFAERKLEKQARKAERKAERKAKKLAKLEGKEAHPAGQIAAEGREEKKENPALEKQLLDVEKKRHHYLALSEKLETEAKQLLKQAEDAAKKYQQMTKALEVQPPIAKALYLILDDQETFGSSDGQDVDVTMQDATGSSEAASKPKADVNDVAPEKKDIKEQETKGEEKKKKKEKKKKSNDVEVADVEEQAEEKHKKKKKSKSKSDEGNGAKEPVPGTPVDVADSKRKRQDDNAEEPVSKKGKKEKKSKGGEQALPATTEEFKIEGLEGGSARQDKYLRLLGGKKAGAGAAKLGSLAVNKGDSVRAEAALERQYQAGMLLKESGHKRRGLGA</sequence>
<dbReference type="Pfam" id="PF15477">
    <property type="entry name" value="SMAP"/>
    <property type="match status" value="1"/>
</dbReference>
<dbReference type="OrthoDB" id="10066125at2759"/>
<dbReference type="Proteomes" id="UP000266272">
    <property type="component" value="Unassembled WGS sequence"/>
</dbReference>
<evidence type="ECO:0000256" key="2">
    <source>
        <dbReference type="SAM" id="MobiDB-lite"/>
    </source>
</evidence>
<feature type="region of interest" description="Disordered" evidence="2">
    <location>
        <begin position="167"/>
        <end position="308"/>
    </location>
</feature>
<evidence type="ECO:0000256" key="1">
    <source>
        <dbReference type="SAM" id="Coils"/>
    </source>
</evidence>
<dbReference type="EMBL" id="PXOA01000081">
    <property type="protein sequence ID" value="RFU80893.1"/>
    <property type="molecule type" value="Genomic_DNA"/>
</dbReference>
<feature type="domain" description="Small acidic protein-like" evidence="3">
    <location>
        <begin position="312"/>
        <end position="377"/>
    </location>
</feature>
<organism evidence="4 5">
    <name type="scientific">Trichoderma arundinaceum</name>
    <dbReference type="NCBI Taxonomy" id="490622"/>
    <lineage>
        <taxon>Eukaryota</taxon>
        <taxon>Fungi</taxon>
        <taxon>Dikarya</taxon>
        <taxon>Ascomycota</taxon>
        <taxon>Pezizomycotina</taxon>
        <taxon>Sordariomycetes</taxon>
        <taxon>Hypocreomycetidae</taxon>
        <taxon>Hypocreales</taxon>
        <taxon>Hypocreaceae</taxon>
        <taxon>Trichoderma</taxon>
    </lineage>
</organism>
<dbReference type="InterPro" id="IPR028124">
    <property type="entry name" value="SMAP_dom"/>
</dbReference>
<proteinExistence type="predicted"/>
<reference evidence="4 5" key="1">
    <citation type="journal article" date="2018" name="PLoS Pathog.">
        <title>Evolution of structural diversity of trichothecenes, a family of toxins produced by plant pathogenic and entomopathogenic fungi.</title>
        <authorList>
            <person name="Proctor R.H."/>
            <person name="McCormick S.P."/>
            <person name="Kim H.S."/>
            <person name="Cardoza R.E."/>
            <person name="Stanley A.M."/>
            <person name="Lindo L."/>
            <person name="Kelly A."/>
            <person name="Brown D.W."/>
            <person name="Lee T."/>
            <person name="Vaughan M.M."/>
            <person name="Alexander N.J."/>
            <person name="Busman M."/>
            <person name="Gutierrez S."/>
        </authorList>
    </citation>
    <scope>NUCLEOTIDE SEQUENCE [LARGE SCALE GENOMIC DNA]</scope>
    <source>
        <strain evidence="4 5">IBT 40837</strain>
    </source>
</reference>
<feature type="region of interest" description="Disordered" evidence="2">
    <location>
        <begin position="60"/>
        <end position="99"/>
    </location>
</feature>